<dbReference type="InterPro" id="IPR046335">
    <property type="entry name" value="LacI/GalR-like_sensor"/>
</dbReference>
<organism evidence="6 7">
    <name type="scientific">Gluconobacter kanchanaburiensis NBRC 103587</name>
    <dbReference type="NCBI Taxonomy" id="1307948"/>
    <lineage>
        <taxon>Bacteria</taxon>
        <taxon>Pseudomonadati</taxon>
        <taxon>Pseudomonadota</taxon>
        <taxon>Alphaproteobacteria</taxon>
        <taxon>Acetobacterales</taxon>
        <taxon>Acetobacteraceae</taxon>
        <taxon>Gluconobacter</taxon>
    </lineage>
</organism>
<dbReference type="InterPro" id="IPR000843">
    <property type="entry name" value="HTH_LacI"/>
</dbReference>
<reference evidence="6 7" key="1">
    <citation type="submission" date="2019-07" db="EMBL/GenBank/DDBJ databases">
        <title>Whole genome shotgun sequence of Gluconobacter kanchanaburiensis NBRC 103587.</title>
        <authorList>
            <person name="Hosoyama A."/>
            <person name="Uohara A."/>
            <person name="Ohji S."/>
            <person name="Ichikawa N."/>
        </authorList>
    </citation>
    <scope>NUCLEOTIDE SEQUENCE [LARGE SCALE GENOMIC DNA]</scope>
    <source>
        <strain evidence="6 7">NBRC 103587</strain>
    </source>
</reference>
<dbReference type="PANTHER" id="PTHR30146:SF148">
    <property type="entry name" value="HTH-TYPE TRANSCRIPTIONAL REPRESSOR PURR-RELATED"/>
    <property type="match status" value="1"/>
</dbReference>
<dbReference type="SMART" id="SM00354">
    <property type="entry name" value="HTH_LACI"/>
    <property type="match status" value="1"/>
</dbReference>
<keyword evidence="4" id="KW-0804">Transcription</keyword>
<keyword evidence="2" id="KW-0805">Transcription regulation</keyword>
<keyword evidence="3" id="KW-0238">DNA-binding</keyword>
<dbReference type="CDD" id="cd01392">
    <property type="entry name" value="HTH_LacI"/>
    <property type="match status" value="1"/>
</dbReference>
<comment type="caution">
    <text evidence="6">The sequence shown here is derived from an EMBL/GenBank/DDBJ whole genome shotgun (WGS) entry which is preliminary data.</text>
</comment>
<name>A0A511B958_9PROT</name>
<dbReference type="SUPFAM" id="SSF47413">
    <property type="entry name" value="lambda repressor-like DNA-binding domains"/>
    <property type="match status" value="1"/>
</dbReference>
<evidence type="ECO:0000313" key="7">
    <source>
        <dbReference type="Proteomes" id="UP000321079"/>
    </source>
</evidence>
<dbReference type="OrthoDB" id="9772505at2"/>
<sequence>MNGRQRAVTLNSVAVEAGVSRATASLVLRNSPLVSLDTRERVIAAMDKLGYIYNRGAANLRGQRTGTIGLVLCDIGSPFYSQLMLGIDEIIVEASIVAILVNSAENPERQIRQIRRLREHGVDGLIICPAVGTSEELLSEIATLRIPCVQVLRHVSQTGGDYVGPDYAEGTSLAVRHLVRHGRKRIAFLGGRARHSAARERLDGFRRTLGKYKLEHDLIIPTDLGNLSDFGTLPKLMSSSNPPDAAICYNDMVAQSLMGHLLSAGIMPGRDFGVIGADNLPQSATSFPPLTTIVTDPVGVGRNAARLLLDRIENSSPSSTRILVSGQLMVRQSCGGDAR</sequence>
<proteinExistence type="predicted"/>
<dbReference type="GO" id="GO:0003700">
    <property type="term" value="F:DNA-binding transcription factor activity"/>
    <property type="evidence" value="ECO:0007669"/>
    <property type="project" value="TreeGrafter"/>
</dbReference>
<dbReference type="Proteomes" id="UP000321079">
    <property type="component" value="Unassembled WGS sequence"/>
</dbReference>
<keyword evidence="1" id="KW-0678">Repressor</keyword>
<keyword evidence="7" id="KW-1185">Reference proteome</keyword>
<dbReference type="EMBL" id="BJVA01000007">
    <property type="protein sequence ID" value="GEK96241.1"/>
    <property type="molecule type" value="Genomic_DNA"/>
</dbReference>
<evidence type="ECO:0000256" key="1">
    <source>
        <dbReference type="ARBA" id="ARBA00022491"/>
    </source>
</evidence>
<evidence type="ECO:0000256" key="2">
    <source>
        <dbReference type="ARBA" id="ARBA00023015"/>
    </source>
</evidence>
<accession>A0A511B958</accession>
<dbReference type="SUPFAM" id="SSF53822">
    <property type="entry name" value="Periplasmic binding protein-like I"/>
    <property type="match status" value="1"/>
</dbReference>
<evidence type="ECO:0000256" key="4">
    <source>
        <dbReference type="ARBA" id="ARBA00023163"/>
    </source>
</evidence>
<dbReference type="Gene3D" id="1.10.260.40">
    <property type="entry name" value="lambda repressor-like DNA-binding domains"/>
    <property type="match status" value="1"/>
</dbReference>
<gene>
    <name evidence="6" type="ORF">GKA01_14380</name>
</gene>
<dbReference type="GO" id="GO:0000976">
    <property type="term" value="F:transcription cis-regulatory region binding"/>
    <property type="evidence" value="ECO:0007669"/>
    <property type="project" value="TreeGrafter"/>
</dbReference>
<dbReference type="RefSeq" id="WP_146860737.1">
    <property type="nucleotide sequence ID" value="NZ_BARK01000025.1"/>
</dbReference>
<dbReference type="PANTHER" id="PTHR30146">
    <property type="entry name" value="LACI-RELATED TRANSCRIPTIONAL REPRESSOR"/>
    <property type="match status" value="1"/>
</dbReference>
<evidence type="ECO:0000259" key="5">
    <source>
        <dbReference type="PROSITE" id="PS50932"/>
    </source>
</evidence>
<dbReference type="InterPro" id="IPR028082">
    <property type="entry name" value="Peripla_BP_I"/>
</dbReference>
<protein>
    <submittedName>
        <fullName evidence="6">LacI family transcriptional regulator</fullName>
    </submittedName>
</protein>
<dbReference type="Pfam" id="PF00356">
    <property type="entry name" value="LacI"/>
    <property type="match status" value="1"/>
</dbReference>
<dbReference type="Gene3D" id="3.40.50.2300">
    <property type="match status" value="2"/>
</dbReference>
<evidence type="ECO:0000256" key="3">
    <source>
        <dbReference type="ARBA" id="ARBA00023125"/>
    </source>
</evidence>
<evidence type="ECO:0000313" key="6">
    <source>
        <dbReference type="EMBL" id="GEK96241.1"/>
    </source>
</evidence>
<dbReference type="Pfam" id="PF13377">
    <property type="entry name" value="Peripla_BP_3"/>
    <property type="match status" value="1"/>
</dbReference>
<dbReference type="InterPro" id="IPR010982">
    <property type="entry name" value="Lambda_DNA-bd_dom_sf"/>
</dbReference>
<dbReference type="PROSITE" id="PS50932">
    <property type="entry name" value="HTH_LACI_2"/>
    <property type="match status" value="1"/>
</dbReference>
<feature type="domain" description="HTH lacI-type" evidence="5">
    <location>
        <begin position="8"/>
        <end position="62"/>
    </location>
</feature>
<dbReference type="AlphaFoldDB" id="A0A511B958"/>